<sequence length="69" mass="6687">MVVVVDRMVAEGGGGGRGGGGGGGSRLCGGGDMQRPGVVGKPCWGERLEGDEHSTPTAPATPTLQPLGG</sequence>
<dbReference type="EMBL" id="VSRR010001118">
    <property type="protein sequence ID" value="MPC22717.1"/>
    <property type="molecule type" value="Genomic_DNA"/>
</dbReference>
<comment type="caution">
    <text evidence="2">The sequence shown here is derived from an EMBL/GenBank/DDBJ whole genome shotgun (WGS) entry which is preliminary data.</text>
</comment>
<name>A0A5B7DNL3_PORTR</name>
<feature type="region of interest" description="Disordered" evidence="1">
    <location>
        <begin position="11"/>
        <end position="69"/>
    </location>
</feature>
<feature type="compositionally biased region" description="Gly residues" evidence="1">
    <location>
        <begin position="11"/>
        <end position="32"/>
    </location>
</feature>
<evidence type="ECO:0000313" key="2">
    <source>
        <dbReference type="EMBL" id="MPC22717.1"/>
    </source>
</evidence>
<dbReference type="AlphaFoldDB" id="A0A5B7DNL3"/>
<feature type="compositionally biased region" description="Low complexity" evidence="1">
    <location>
        <begin position="55"/>
        <end position="69"/>
    </location>
</feature>
<organism evidence="2 3">
    <name type="scientific">Portunus trituberculatus</name>
    <name type="common">Swimming crab</name>
    <name type="synonym">Neptunus trituberculatus</name>
    <dbReference type="NCBI Taxonomy" id="210409"/>
    <lineage>
        <taxon>Eukaryota</taxon>
        <taxon>Metazoa</taxon>
        <taxon>Ecdysozoa</taxon>
        <taxon>Arthropoda</taxon>
        <taxon>Crustacea</taxon>
        <taxon>Multicrustacea</taxon>
        <taxon>Malacostraca</taxon>
        <taxon>Eumalacostraca</taxon>
        <taxon>Eucarida</taxon>
        <taxon>Decapoda</taxon>
        <taxon>Pleocyemata</taxon>
        <taxon>Brachyura</taxon>
        <taxon>Eubrachyura</taxon>
        <taxon>Portunoidea</taxon>
        <taxon>Portunidae</taxon>
        <taxon>Portuninae</taxon>
        <taxon>Portunus</taxon>
    </lineage>
</organism>
<proteinExistence type="predicted"/>
<protein>
    <submittedName>
        <fullName evidence="2">Uncharacterized protein</fullName>
    </submittedName>
</protein>
<accession>A0A5B7DNL3</accession>
<reference evidence="2 3" key="1">
    <citation type="submission" date="2019-05" db="EMBL/GenBank/DDBJ databases">
        <title>Another draft genome of Portunus trituberculatus and its Hox gene families provides insights of decapod evolution.</title>
        <authorList>
            <person name="Jeong J.-H."/>
            <person name="Song I."/>
            <person name="Kim S."/>
            <person name="Choi T."/>
            <person name="Kim D."/>
            <person name="Ryu S."/>
            <person name="Kim W."/>
        </authorList>
    </citation>
    <scope>NUCLEOTIDE SEQUENCE [LARGE SCALE GENOMIC DNA]</scope>
    <source>
        <tissue evidence="2">Muscle</tissue>
    </source>
</reference>
<keyword evidence="3" id="KW-1185">Reference proteome</keyword>
<feature type="compositionally biased region" description="Basic and acidic residues" evidence="1">
    <location>
        <begin position="44"/>
        <end position="54"/>
    </location>
</feature>
<dbReference type="Proteomes" id="UP000324222">
    <property type="component" value="Unassembled WGS sequence"/>
</dbReference>
<evidence type="ECO:0000313" key="3">
    <source>
        <dbReference type="Proteomes" id="UP000324222"/>
    </source>
</evidence>
<evidence type="ECO:0000256" key="1">
    <source>
        <dbReference type="SAM" id="MobiDB-lite"/>
    </source>
</evidence>
<gene>
    <name evidence="2" type="ORF">E2C01_015738</name>
</gene>